<dbReference type="InterPro" id="IPR001509">
    <property type="entry name" value="Epimerase_deHydtase"/>
</dbReference>
<keyword evidence="9" id="KW-0119">Carbohydrate metabolism</keyword>
<accession>A0ABP9IAA2</accession>
<keyword evidence="14" id="KW-1185">Reference proteome</keyword>
<evidence type="ECO:0000256" key="2">
    <source>
        <dbReference type="ARBA" id="ARBA00001911"/>
    </source>
</evidence>
<comment type="cofactor">
    <cofactor evidence="2">
        <name>NAD(+)</name>
        <dbReference type="ChEBI" id="CHEBI:57540"/>
    </cofactor>
</comment>
<evidence type="ECO:0000313" key="14">
    <source>
        <dbReference type="Proteomes" id="UP001501195"/>
    </source>
</evidence>
<dbReference type="SUPFAM" id="SSF51735">
    <property type="entry name" value="NAD(P)-binding Rossmann-fold domains"/>
    <property type="match status" value="1"/>
</dbReference>
<keyword evidence="7" id="KW-0520">NAD</keyword>
<dbReference type="Pfam" id="PF01370">
    <property type="entry name" value="Epimerase"/>
    <property type="match status" value="1"/>
</dbReference>
<evidence type="ECO:0000313" key="13">
    <source>
        <dbReference type="EMBL" id="GAA4992318.1"/>
    </source>
</evidence>
<dbReference type="InterPro" id="IPR036291">
    <property type="entry name" value="NAD(P)-bd_dom_sf"/>
</dbReference>
<gene>
    <name evidence="13" type="primary">galE</name>
    <name evidence="13" type="ORF">GCM10023225_30670</name>
</gene>
<feature type="domain" description="NAD-dependent epimerase/dehydratase" evidence="12">
    <location>
        <begin position="23"/>
        <end position="271"/>
    </location>
</feature>
<dbReference type="Gene3D" id="3.90.25.10">
    <property type="entry name" value="UDP-galactose 4-epimerase, domain 1"/>
    <property type="match status" value="1"/>
</dbReference>
<keyword evidence="8" id="KW-0413">Isomerase</keyword>
<evidence type="ECO:0000256" key="11">
    <source>
        <dbReference type="ARBA" id="ARBA00033067"/>
    </source>
</evidence>
<dbReference type="PANTHER" id="PTHR43725:SF53">
    <property type="entry name" value="UDP-ARABINOSE 4-EPIMERASE 1"/>
    <property type="match status" value="1"/>
</dbReference>
<evidence type="ECO:0000256" key="8">
    <source>
        <dbReference type="ARBA" id="ARBA00023235"/>
    </source>
</evidence>
<comment type="similarity">
    <text evidence="4">Belongs to the NAD(P)-dependent epimerase/dehydratase family.</text>
</comment>
<evidence type="ECO:0000256" key="5">
    <source>
        <dbReference type="ARBA" id="ARBA00013189"/>
    </source>
</evidence>
<evidence type="ECO:0000256" key="1">
    <source>
        <dbReference type="ARBA" id="ARBA00000083"/>
    </source>
</evidence>
<reference evidence="14" key="1">
    <citation type="journal article" date="2019" name="Int. J. Syst. Evol. Microbiol.">
        <title>The Global Catalogue of Microorganisms (GCM) 10K type strain sequencing project: providing services to taxonomists for standard genome sequencing and annotation.</title>
        <authorList>
            <consortium name="The Broad Institute Genomics Platform"/>
            <consortium name="The Broad Institute Genome Sequencing Center for Infectious Disease"/>
            <person name="Wu L."/>
            <person name="Ma J."/>
        </authorList>
    </citation>
    <scope>NUCLEOTIDE SEQUENCE [LARGE SCALE GENOMIC DNA]</scope>
    <source>
        <strain evidence="14">JCM 18126</strain>
    </source>
</reference>
<organism evidence="13 14">
    <name type="scientific">Kineococcus glutinatus</name>
    <dbReference type="NCBI Taxonomy" id="1070872"/>
    <lineage>
        <taxon>Bacteria</taxon>
        <taxon>Bacillati</taxon>
        <taxon>Actinomycetota</taxon>
        <taxon>Actinomycetes</taxon>
        <taxon>Kineosporiales</taxon>
        <taxon>Kineosporiaceae</taxon>
        <taxon>Kineococcus</taxon>
    </lineage>
</organism>
<evidence type="ECO:0000256" key="9">
    <source>
        <dbReference type="ARBA" id="ARBA00023277"/>
    </source>
</evidence>
<sequence length="344" mass="36618">MAPVRPVLRDHPAGITRVGAMSVLVTGGAGYIGSHVVRLLQQRGQDVVVVDDLSNSTADRTGGAPLVQLDLAVDAAPERLAAEMRERGVTSVVHFAARKQVGESVARPAWYWKQNVGGTANLLLAMEEAGVRELVFSSSAATYGAPDVELVREDGPAEPINPYGQTKLVGEWMTRAAGRAWGLRAANLRYFNVAGAGWPDLGDVAVMNLVPMVFDRLERGEAPVVFGDDYPTPDGTCVRDYVHVLDLAKAHLAALDHLAADERPHDVFNVGTGRGASVLEVVEAVGAATGAAVEPVVRERRAGDPPRLVADVGRIRGTLGWSAEEDLTSIVTSAWQAWQAARGR</sequence>
<evidence type="ECO:0000259" key="12">
    <source>
        <dbReference type="Pfam" id="PF01370"/>
    </source>
</evidence>
<evidence type="ECO:0000256" key="6">
    <source>
        <dbReference type="ARBA" id="ARBA00018569"/>
    </source>
</evidence>
<comment type="caution">
    <text evidence="13">The sequence shown here is derived from an EMBL/GenBank/DDBJ whole genome shotgun (WGS) entry which is preliminary data.</text>
</comment>
<protein>
    <recommendedName>
        <fullName evidence="6">UDP-glucose 4-epimerase</fullName>
        <ecNumber evidence="5">5.1.3.2</ecNumber>
    </recommendedName>
    <alternativeName>
        <fullName evidence="11">Galactowaldenase</fullName>
    </alternativeName>
    <alternativeName>
        <fullName evidence="10">UDP-galactose 4-epimerase</fullName>
    </alternativeName>
</protein>
<dbReference type="InterPro" id="IPR005886">
    <property type="entry name" value="UDP_G4E"/>
</dbReference>
<evidence type="ECO:0000256" key="7">
    <source>
        <dbReference type="ARBA" id="ARBA00023027"/>
    </source>
</evidence>
<dbReference type="Gene3D" id="3.40.50.720">
    <property type="entry name" value="NAD(P)-binding Rossmann-like Domain"/>
    <property type="match status" value="1"/>
</dbReference>
<dbReference type="EC" id="5.1.3.2" evidence="5"/>
<dbReference type="NCBIfam" id="TIGR01179">
    <property type="entry name" value="galE"/>
    <property type="match status" value="1"/>
</dbReference>
<comment type="pathway">
    <text evidence="3">Carbohydrate metabolism; galactose metabolism.</text>
</comment>
<dbReference type="EMBL" id="BAABIL010000550">
    <property type="protein sequence ID" value="GAA4992318.1"/>
    <property type="molecule type" value="Genomic_DNA"/>
</dbReference>
<evidence type="ECO:0000256" key="10">
    <source>
        <dbReference type="ARBA" id="ARBA00031367"/>
    </source>
</evidence>
<proteinExistence type="inferred from homology"/>
<evidence type="ECO:0000256" key="4">
    <source>
        <dbReference type="ARBA" id="ARBA00007637"/>
    </source>
</evidence>
<dbReference type="Proteomes" id="UP001501195">
    <property type="component" value="Unassembled WGS sequence"/>
</dbReference>
<dbReference type="PANTHER" id="PTHR43725">
    <property type="entry name" value="UDP-GLUCOSE 4-EPIMERASE"/>
    <property type="match status" value="1"/>
</dbReference>
<name>A0ABP9IAA2_9ACTN</name>
<evidence type="ECO:0000256" key="3">
    <source>
        <dbReference type="ARBA" id="ARBA00004947"/>
    </source>
</evidence>
<comment type="catalytic activity">
    <reaction evidence="1">
        <text>UDP-alpha-D-glucose = UDP-alpha-D-galactose</text>
        <dbReference type="Rhea" id="RHEA:22168"/>
        <dbReference type="ChEBI" id="CHEBI:58885"/>
        <dbReference type="ChEBI" id="CHEBI:66914"/>
        <dbReference type="EC" id="5.1.3.2"/>
    </reaction>
</comment>